<evidence type="ECO:0000256" key="1">
    <source>
        <dbReference type="SAM" id="MobiDB-lite"/>
    </source>
</evidence>
<gene>
    <name evidence="2" type="ORF">DEO72_LG5g887</name>
</gene>
<reference evidence="2 3" key="1">
    <citation type="submission" date="2019-04" db="EMBL/GenBank/DDBJ databases">
        <title>An improved genome assembly and genetic linkage map for asparagus bean, Vigna unguiculata ssp. sesquipedialis.</title>
        <authorList>
            <person name="Xia Q."/>
            <person name="Zhang R."/>
            <person name="Dong Y."/>
        </authorList>
    </citation>
    <scope>NUCLEOTIDE SEQUENCE [LARGE SCALE GENOMIC DNA]</scope>
    <source>
        <tissue evidence="2">Leaf</tissue>
    </source>
</reference>
<evidence type="ECO:0000313" key="2">
    <source>
        <dbReference type="EMBL" id="QCD92818.1"/>
    </source>
</evidence>
<dbReference type="AlphaFoldDB" id="A0A4D6LWS9"/>
<keyword evidence="3" id="KW-1185">Reference proteome</keyword>
<feature type="region of interest" description="Disordered" evidence="1">
    <location>
        <begin position="25"/>
        <end position="62"/>
    </location>
</feature>
<dbReference type="Proteomes" id="UP000501690">
    <property type="component" value="Linkage Group LG5"/>
</dbReference>
<dbReference type="EMBL" id="CP039349">
    <property type="protein sequence ID" value="QCD92818.1"/>
    <property type="molecule type" value="Genomic_DNA"/>
</dbReference>
<evidence type="ECO:0000313" key="3">
    <source>
        <dbReference type="Proteomes" id="UP000501690"/>
    </source>
</evidence>
<protein>
    <submittedName>
        <fullName evidence="2">Uncharacterized protein</fullName>
    </submittedName>
</protein>
<name>A0A4D6LWS9_VIGUN</name>
<feature type="compositionally biased region" description="Polar residues" evidence="1">
    <location>
        <begin position="25"/>
        <end position="38"/>
    </location>
</feature>
<accession>A0A4D6LWS9</accession>
<sequence>MHPQFSFAHSSLNRRRLAGICTVTAPPSSFTAPEQNATAAEAPRSHHREPSSGATRGHLLRREPATAVPSNFLAHHRTQHHLLAFAPPSRTILSILATFCNNVHAATAPTPASAQLHATSMNTIAPPSSLHLTLLHCTNQFTSSLRRRRTRNHGNHTSIFSRRPPPRTATPLHLAPPSSSPFRIAHREA</sequence>
<feature type="region of interest" description="Disordered" evidence="1">
    <location>
        <begin position="146"/>
        <end position="189"/>
    </location>
</feature>
<proteinExistence type="predicted"/>
<organism evidence="2 3">
    <name type="scientific">Vigna unguiculata</name>
    <name type="common">Cowpea</name>
    <dbReference type="NCBI Taxonomy" id="3917"/>
    <lineage>
        <taxon>Eukaryota</taxon>
        <taxon>Viridiplantae</taxon>
        <taxon>Streptophyta</taxon>
        <taxon>Embryophyta</taxon>
        <taxon>Tracheophyta</taxon>
        <taxon>Spermatophyta</taxon>
        <taxon>Magnoliopsida</taxon>
        <taxon>eudicotyledons</taxon>
        <taxon>Gunneridae</taxon>
        <taxon>Pentapetalae</taxon>
        <taxon>rosids</taxon>
        <taxon>fabids</taxon>
        <taxon>Fabales</taxon>
        <taxon>Fabaceae</taxon>
        <taxon>Papilionoideae</taxon>
        <taxon>50 kb inversion clade</taxon>
        <taxon>NPAAA clade</taxon>
        <taxon>indigoferoid/millettioid clade</taxon>
        <taxon>Phaseoleae</taxon>
        <taxon>Vigna</taxon>
    </lineage>
</organism>